<comment type="pathway">
    <text evidence="1">Secondary metabolite biosynthesis.</text>
</comment>
<evidence type="ECO:0000256" key="2">
    <source>
        <dbReference type="ARBA" id="ARBA00009861"/>
    </source>
</evidence>
<protein>
    <submittedName>
        <fullName evidence="5">Transcriptional regulator</fullName>
    </submittedName>
</protein>
<dbReference type="AlphaFoldDB" id="A0A8H8S5K5"/>
<evidence type="ECO:0000256" key="1">
    <source>
        <dbReference type="ARBA" id="ARBA00005179"/>
    </source>
</evidence>
<evidence type="ECO:0000313" key="6">
    <source>
        <dbReference type="Proteomes" id="UP000443090"/>
    </source>
</evidence>
<keyword evidence="4" id="KW-0012">Acyltransferase</keyword>
<keyword evidence="3" id="KW-0808">Transferase</keyword>
<evidence type="ECO:0000256" key="4">
    <source>
        <dbReference type="ARBA" id="ARBA00023315"/>
    </source>
</evidence>
<comment type="caution">
    <text evidence="5">The sequence shown here is derived from an EMBL/GenBank/DDBJ whole genome shotgun (WGS) entry which is preliminary data.</text>
</comment>
<accession>A0A8H8S5K5</accession>
<evidence type="ECO:0000313" key="5">
    <source>
        <dbReference type="EMBL" id="TVY47294.1"/>
    </source>
</evidence>
<gene>
    <name evidence="5" type="primary">sdnM</name>
    <name evidence="5" type="ORF">LOCC1_G002861</name>
</gene>
<dbReference type="Gene3D" id="3.30.559.10">
    <property type="entry name" value="Chloramphenicol acetyltransferase-like domain"/>
    <property type="match status" value="2"/>
</dbReference>
<dbReference type="OrthoDB" id="21502at2759"/>
<dbReference type="Proteomes" id="UP000443090">
    <property type="component" value="Unassembled WGS sequence"/>
</dbReference>
<comment type="similarity">
    <text evidence="2">Belongs to the plant acyltransferase family.</text>
</comment>
<organism evidence="5 6">
    <name type="scientific">Lachnellula occidentalis</name>
    <dbReference type="NCBI Taxonomy" id="215460"/>
    <lineage>
        <taxon>Eukaryota</taxon>
        <taxon>Fungi</taxon>
        <taxon>Dikarya</taxon>
        <taxon>Ascomycota</taxon>
        <taxon>Pezizomycotina</taxon>
        <taxon>Leotiomycetes</taxon>
        <taxon>Helotiales</taxon>
        <taxon>Lachnaceae</taxon>
        <taxon>Lachnellula</taxon>
    </lineage>
</organism>
<dbReference type="EMBL" id="QGMI01000100">
    <property type="protein sequence ID" value="TVY47294.1"/>
    <property type="molecule type" value="Genomic_DNA"/>
</dbReference>
<dbReference type="InterPro" id="IPR023213">
    <property type="entry name" value="CAT-like_dom_sf"/>
</dbReference>
<evidence type="ECO:0000256" key="3">
    <source>
        <dbReference type="ARBA" id="ARBA00022679"/>
    </source>
</evidence>
<proteinExistence type="inferred from homology"/>
<sequence length="491" mass="55016">MGVFTSKPTRPAKVPTDTIIPLHSKDDTKSLRPFVLDFTLCFDDVLDAEKLRSSLERLMDIGDWRKLGARLRLNDYGKLEYHIPASFDAQRTAFRYSHMKYETSISEHPLASKLPKPTSRPAVLNSTDEFQSLVRRKDGPTKLEDYLNSDDGQLSLHIVSFSDATLVTLTWPHTFIDAMGRRALFDAWISVLNGLEAEVSPLQGFSTDPLATLGTQPTEPYALEKYQIKGFAFFIFAVRYAWELIWHSKEERRIICLPATHLNTMKSTALSELSACAPDTKPFLSDGDVISAWLARLALSPTLSRTSKRTVLLMNAFGLRGVLANDLLPTDKAYIANASNSVHALLPAHEILTRPLSFTASQVRRSITQQGTRAQIEALAAIERETYASCGRSPVFGDSSMKLIVISNWTKTRLFELDFSAAVVEVGVPLEGRRHGVGRPRYVHSCPYSNGVPIRNAFPVFGRDAEGNYWMSGTLRVETWRKIEEGFKKEL</sequence>
<dbReference type="Pfam" id="PF02458">
    <property type="entry name" value="Transferase"/>
    <property type="match status" value="1"/>
</dbReference>
<name>A0A8H8S5K5_9HELO</name>
<dbReference type="PANTHER" id="PTHR31896:SF69">
    <property type="entry name" value="FAMILY REGULATORY PROTEIN, PUTATIVE (AFU_ORTHOLOGUE AFUA_3G14730)-RELATED"/>
    <property type="match status" value="1"/>
</dbReference>
<dbReference type="GO" id="GO:0016746">
    <property type="term" value="F:acyltransferase activity"/>
    <property type="evidence" value="ECO:0007669"/>
    <property type="project" value="UniProtKB-KW"/>
</dbReference>
<dbReference type="PANTHER" id="PTHR31896">
    <property type="entry name" value="FAMILY REGULATORY PROTEIN, PUTATIVE (AFU_ORTHOLOGUE AFUA_3G14730)-RELATED"/>
    <property type="match status" value="1"/>
</dbReference>
<reference evidence="5 6" key="1">
    <citation type="submission" date="2018-05" db="EMBL/GenBank/DDBJ databases">
        <title>Genome sequencing and assembly of the regulated plant pathogen Lachnellula willkommii and related sister species for the development of diagnostic species identification markers.</title>
        <authorList>
            <person name="Giroux E."/>
            <person name="Bilodeau G."/>
        </authorList>
    </citation>
    <scope>NUCLEOTIDE SEQUENCE [LARGE SCALE GENOMIC DNA]</scope>
    <source>
        <strain evidence="5 6">CBS 160.35</strain>
    </source>
</reference>
<dbReference type="InterPro" id="IPR051283">
    <property type="entry name" value="Sec_Metabolite_Acyltrans"/>
</dbReference>
<keyword evidence="6" id="KW-1185">Reference proteome</keyword>